<dbReference type="Proteomes" id="UP001375240">
    <property type="component" value="Unassembled WGS sequence"/>
</dbReference>
<evidence type="ECO:0000256" key="2">
    <source>
        <dbReference type="SAM" id="MobiDB-lite"/>
    </source>
</evidence>
<evidence type="ECO:0000256" key="1">
    <source>
        <dbReference type="SAM" id="Coils"/>
    </source>
</evidence>
<name>A0AAV9V4Z6_9PEZI</name>
<organism evidence="3 4">
    <name type="scientific">Orbilia brochopaga</name>
    <dbReference type="NCBI Taxonomy" id="3140254"/>
    <lineage>
        <taxon>Eukaryota</taxon>
        <taxon>Fungi</taxon>
        <taxon>Dikarya</taxon>
        <taxon>Ascomycota</taxon>
        <taxon>Pezizomycotina</taxon>
        <taxon>Orbiliomycetes</taxon>
        <taxon>Orbiliales</taxon>
        <taxon>Orbiliaceae</taxon>
        <taxon>Orbilia</taxon>
    </lineage>
</organism>
<sequence>MLESTCPKWRSWFRWLKSKKSTTKASNARNEPTSKRLEDLSYSSIADAPARVTAAGSSNPDPAARASTDTLKSSEAVAIFVCAKCNGVMEPSKAQLRQLDRQRILITRQREKAERRHQRLLDEFEQRLEPFLQINDIGWMLARLEHLGSVEALEQRILDGPEFPEFAKVWREKNVDLSLLKAIERAMGLAIVAMKRDASEAGIQVDAYAEDEYLGLSIWVLTSPDSPPTLPPALDGLPWFRTAVEGFSDDGNTLD</sequence>
<comment type="caution">
    <text evidence="3">The sequence shown here is derived from an EMBL/GenBank/DDBJ whole genome shotgun (WGS) entry which is preliminary data.</text>
</comment>
<evidence type="ECO:0000313" key="4">
    <source>
        <dbReference type="Proteomes" id="UP001375240"/>
    </source>
</evidence>
<feature type="region of interest" description="Disordered" evidence="2">
    <location>
        <begin position="19"/>
        <end position="40"/>
    </location>
</feature>
<reference evidence="3 4" key="1">
    <citation type="submission" date="2019-10" db="EMBL/GenBank/DDBJ databases">
        <authorList>
            <person name="Palmer J.M."/>
        </authorList>
    </citation>
    <scope>NUCLEOTIDE SEQUENCE [LARGE SCALE GENOMIC DNA]</scope>
    <source>
        <strain evidence="3 4">TWF696</strain>
    </source>
</reference>
<dbReference type="AlphaFoldDB" id="A0AAV9V4Z6"/>
<protein>
    <submittedName>
        <fullName evidence="3">Uncharacterized protein</fullName>
    </submittedName>
</protein>
<dbReference type="EMBL" id="JAVHNQ010000003">
    <property type="protein sequence ID" value="KAK6353593.1"/>
    <property type="molecule type" value="Genomic_DNA"/>
</dbReference>
<accession>A0AAV9V4Z6</accession>
<keyword evidence="1" id="KW-0175">Coiled coil</keyword>
<evidence type="ECO:0000313" key="3">
    <source>
        <dbReference type="EMBL" id="KAK6353593.1"/>
    </source>
</evidence>
<proteinExistence type="predicted"/>
<keyword evidence="4" id="KW-1185">Reference proteome</keyword>
<gene>
    <name evidence="3" type="ORF">TWF696_005556</name>
</gene>
<feature type="coiled-coil region" evidence="1">
    <location>
        <begin position="96"/>
        <end position="123"/>
    </location>
</feature>